<reference evidence="1 2" key="1">
    <citation type="submission" date="2016-10" db="EMBL/GenBank/DDBJ databases">
        <authorList>
            <person name="de Groot N.N."/>
        </authorList>
    </citation>
    <scope>NUCLEOTIDE SEQUENCE [LARGE SCALE GENOMIC DNA]</scope>
    <source>
        <strain evidence="1 2">DSM 5522</strain>
    </source>
</reference>
<dbReference type="AlphaFoldDB" id="A0A1I0UYK1"/>
<accession>A0A1I0UYK1</accession>
<gene>
    <name evidence="1" type="ORF">SAMN05216249_10151</name>
</gene>
<dbReference type="RefSeq" id="WP_092869776.1">
    <property type="nucleotide sequence ID" value="NZ_FOJY01000001.1"/>
</dbReference>
<sequence>MKIEINKDSKVQIINITLPNDKKYEFEGYEVKDLLKGFQIENYVEFSSNDGVVIALALDEIMEDKNVYLVTKENGKDILPKGSYRLVISSDEYCRRWTKGIVSVDLY</sequence>
<dbReference type="EMBL" id="FOJY01000001">
    <property type="protein sequence ID" value="SFA69121.1"/>
    <property type="molecule type" value="Genomic_DNA"/>
</dbReference>
<evidence type="ECO:0000313" key="2">
    <source>
        <dbReference type="Proteomes" id="UP000198838"/>
    </source>
</evidence>
<evidence type="ECO:0008006" key="3">
    <source>
        <dbReference type="Google" id="ProtNLM"/>
    </source>
</evidence>
<dbReference type="OrthoDB" id="1708196at2"/>
<organism evidence="1 2">
    <name type="scientific">Acetitomaculum ruminis DSM 5522</name>
    <dbReference type="NCBI Taxonomy" id="1120918"/>
    <lineage>
        <taxon>Bacteria</taxon>
        <taxon>Bacillati</taxon>
        <taxon>Bacillota</taxon>
        <taxon>Clostridia</taxon>
        <taxon>Lachnospirales</taxon>
        <taxon>Lachnospiraceae</taxon>
        <taxon>Acetitomaculum</taxon>
    </lineage>
</organism>
<evidence type="ECO:0000313" key="1">
    <source>
        <dbReference type="EMBL" id="SFA69121.1"/>
    </source>
</evidence>
<keyword evidence="2" id="KW-1185">Reference proteome</keyword>
<proteinExistence type="predicted"/>
<name>A0A1I0UYK1_9FIRM</name>
<dbReference type="Proteomes" id="UP000198838">
    <property type="component" value="Unassembled WGS sequence"/>
</dbReference>
<dbReference type="STRING" id="1120918.SAMN05216249_10151"/>
<protein>
    <recommendedName>
        <fullName evidence="3">Oxidoreductase molybdopterin binding domain-containing protein</fullName>
    </recommendedName>
</protein>